<evidence type="ECO:0000256" key="1">
    <source>
        <dbReference type="ARBA" id="ARBA00005564"/>
    </source>
</evidence>
<dbReference type="SUPFAM" id="SSF75011">
    <property type="entry name" value="3-carboxy-cis,cis-mucoante lactonizing enzyme"/>
    <property type="match status" value="1"/>
</dbReference>
<evidence type="ECO:0008006" key="4">
    <source>
        <dbReference type="Google" id="ProtNLM"/>
    </source>
</evidence>
<dbReference type="PANTHER" id="PTHR30344:SF4">
    <property type="entry name" value="CYCLASE, PUTATIVE (AFU_ORTHOLOGUE AFUA_6G11580)-RELATED"/>
    <property type="match status" value="1"/>
</dbReference>
<dbReference type="InterPro" id="IPR050282">
    <property type="entry name" value="Cycloisomerase_2"/>
</dbReference>
<dbReference type="Proteomes" id="UP000226431">
    <property type="component" value="Unassembled WGS sequence"/>
</dbReference>
<dbReference type="EMBL" id="NJES01000084">
    <property type="protein sequence ID" value="PHH78314.1"/>
    <property type="molecule type" value="Genomic_DNA"/>
</dbReference>
<organism evidence="2 3">
    <name type="scientific">Ophiocordyceps camponoti-rufipedis</name>
    <dbReference type="NCBI Taxonomy" id="2004952"/>
    <lineage>
        <taxon>Eukaryota</taxon>
        <taxon>Fungi</taxon>
        <taxon>Dikarya</taxon>
        <taxon>Ascomycota</taxon>
        <taxon>Pezizomycotina</taxon>
        <taxon>Sordariomycetes</taxon>
        <taxon>Hypocreomycetidae</taxon>
        <taxon>Hypocreales</taxon>
        <taxon>Ophiocordycipitaceae</taxon>
        <taxon>Ophiocordyceps</taxon>
    </lineage>
</organism>
<proteinExistence type="inferred from homology"/>
<reference evidence="2 3" key="1">
    <citation type="submission" date="2017-06" db="EMBL/GenBank/DDBJ databases">
        <title>Ant-infecting Ophiocordyceps genomes reveal a high diversity of potential behavioral manipulation genes and a possible major role for enterotoxins.</title>
        <authorList>
            <person name="De Bekker C."/>
            <person name="Evans H.C."/>
            <person name="Brachmann A."/>
            <person name="Hughes D.P."/>
        </authorList>
    </citation>
    <scope>NUCLEOTIDE SEQUENCE [LARGE SCALE GENOMIC DNA]</scope>
    <source>
        <strain evidence="2 3">Map16</strain>
    </source>
</reference>
<dbReference type="FunFam" id="2.130.10.10:FF:000244">
    <property type="entry name" value="Carboxy-cis,cis-muconate cyclase"/>
    <property type="match status" value="1"/>
</dbReference>
<name>A0A2C5ZFV7_9HYPO</name>
<evidence type="ECO:0000313" key="3">
    <source>
        <dbReference type="Proteomes" id="UP000226431"/>
    </source>
</evidence>
<dbReference type="GO" id="GO:0017057">
    <property type="term" value="F:6-phosphogluconolactonase activity"/>
    <property type="evidence" value="ECO:0007669"/>
    <property type="project" value="TreeGrafter"/>
</dbReference>
<dbReference type="STRING" id="2004952.A0A2C5ZFV7"/>
<dbReference type="Gene3D" id="2.130.10.10">
    <property type="entry name" value="YVTN repeat-like/Quinoprotein amine dehydrogenase"/>
    <property type="match status" value="1"/>
</dbReference>
<dbReference type="PANTHER" id="PTHR30344">
    <property type="entry name" value="6-PHOSPHOGLUCONOLACTONASE-RELATED"/>
    <property type="match status" value="1"/>
</dbReference>
<protein>
    <recommendedName>
        <fullName evidence="4">Carboxy-cis,cis-muconate cyclase</fullName>
    </recommendedName>
</protein>
<keyword evidence="3" id="KW-1185">Reference proteome</keyword>
<sequence>MPIHHLIVGTWTPPGAIFTFAFDDEALTLHLLKRTAIPVDEPISWMAFDVSLYPFLETSPLFTTDEPEQHTKKNIYGAALKKWSSFAVESPTSILHRASLPLSHHPQASSPSTDTRAIFLLPAPSPPYAVYCSPFYSHASSGTVFAVDPSGSLDRPVQTFDYGPGSAVHGAVFHPDGRHLFSADLSANKLWLHHRPRAEDPHLDTVTSVPAPAPDDHPRWVAVHPGGRFLYALMESGNRICEYAVDPPTNMCPVFTGRHFSLLPDRDDPDHPPEPGARYRGDVCALSYSANHLFASTRGFSPHHRGYLSAFRLCPDGSIDRRVMIRPTPNSGGHSNAVSPSDWCDGWVAVVEDQDGWLDIHRWRDETLEPVARIRVDEPGFGMNVLWHD</sequence>
<dbReference type="OrthoDB" id="1715191at2759"/>
<dbReference type="Pfam" id="PF10282">
    <property type="entry name" value="Lactonase"/>
    <property type="match status" value="1"/>
</dbReference>
<gene>
    <name evidence="2" type="ORF">CDD80_7069</name>
</gene>
<comment type="similarity">
    <text evidence="1">Belongs to the cycloisomerase 2 family.</text>
</comment>
<dbReference type="AlphaFoldDB" id="A0A2C5ZFV7"/>
<comment type="caution">
    <text evidence="2">The sequence shown here is derived from an EMBL/GenBank/DDBJ whole genome shotgun (WGS) entry which is preliminary data.</text>
</comment>
<dbReference type="InterPro" id="IPR019405">
    <property type="entry name" value="Lactonase_7-beta_prop"/>
</dbReference>
<dbReference type="InterPro" id="IPR015943">
    <property type="entry name" value="WD40/YVTN_repeat-like_dom_sf"/>
</dbReference>
<evidence type="ECO:0000313" key="2">
    <source>
        <dbReference type="EMBL" id="PHH78314.1"/>
    </source>
</evidence>
<accession>A0A2C5ZFV7</accession>